<gene>
    <name evidence="1" type="ORF">BN10_460062</name>
</gene>
<protein>
    <submittedName>
        <fullName evidence="1">Uncharacterized protein</fullName>
    </submittedName>
</protein>
<accession>N0E2F2</accession>
<name>N0E2F2_9MICO</name>
<evidence type="ECO:0000313" key="1">
    <source>
        <dbReference type="EMBL" id="CCH69961.1"/>
    </source>
</evidence>
<dbReference type="EMBL" id="CAIZ01000115">
    <property type="protein sequence ID" value="CCH69961.1"/>
    <property type="molecule type" value="Genomic_DNA"/>
</dbReference>
<dbReference type="RefSeq" id="WP_010849837.1">
    <property type="nucleotide sequence ID" value="NZ_HF570956.1"/>
</dbReference>
<dbReference type="Proteomes" id="UP000013167">
    <property type="component" value="Unassembled WGS sequence"/>
</dbReference>
<comment type="caution">
    <text evidence="1">The sequence shown here is derived from an EMBL/GenBank/DDBJ whole genome shotgun (WGS) entry which is preliminary data.</text>
</comment>
<organism evidence="1 2">
    <name type="scientific">Phycicoccus elongatus Lp2</name>
    <dbReference type="NCBI Taxonomy" id="1193181"/>
    <lineage>
        <taxon>Bacteria</taxon>
        <taxon>Bacillati</taxon>
        <taxon>Actinomycetota</taxon>
        <taxon>Actinomycetes</taxon>
        <taxon>Micrococcales</taxon>
        <taxon>Intrasporangiaceae</taxon>
        <taxon>Phycicoccus</taxon>
    </lineage>
</organism>
<keyword evidence="2" id="KW-1185">Reference proteome</keyword>
<evidence type="ECO:0000313" key="2">
    <source>
        <dbReference type="Proteomes" id="UP000013167"/>
    </source>
</evidence>
<dbReference type="HOGENOM" id="CLU_2511579_0_0_11"/>
<dbReference type="OrthoDB" id="9799703at2"/>
<reference evidence="1 2" key="1">
    <citation type="journal article" date="2013" name="ISME J.">
        <title>A metabolic model for members of the genus Tetrasphaera involved in enhanced biological phosphorus removal.</title>
        <authorList>
            <person name="Kristiansen R."/>
            <person name="Nguyen H.T.T."/>
            <person name="Saunders A.M."/>
            <person name="Nielsen J.L."/>
            <person name="Wimmer R."/>
            <person name="Le V.Q."/>
            <person name="McIlroy S.J."/>
            <person name="Petrovski S."/>
            <person name="Seviour R.J."/>
            <person name="Calteau A."/>
            <person name="Nielsen K.L."/>
            <person name="Nielsen P.H."/>
        </authorList>
    </citation>
    <scope>NUCLEOTIDE SEQUENCE [LARGE SCALE GENOMIC DNA]</scope>
    <source>
        <strain evidence="1 2">Lp2</strain>
    </source>
</reference>
<sequence length="85" mass="9053">MSGNLVGVLQERCPLHLRVLHATTNVAVADDTVLQPDVLVVARAQIGPERIGGGRYVEVAHVQEDSSWTAALPFPVTITPADLLS</sequence>
<proteinExistence type="predicted"/>
<dbReference type="AlphaFoldDB" id="N0E2F2"/>